<feature type="transmembrane region" description="Helical" evidence="1">
    <location>
        <begin position="21"/>
        <end position="41"/>
    </location>
</feature>
<keyword evidence="1" id="KW-1133">Transmembrane helix</keyword>
<evidence type="ECO:0000313" key="3">
    <source>
        <dbReference type="Proteomes" id="UP000662904"/>
    </source>
</evidence>
<gene>
    <name evidence="2" type="ORF">H0A61_00014</name>
</gene>
<dbReference type="InterPro" id="IPR007820">
    <property type="entry name" value="AbrB_fam"/>
</dbReference>
<evidence type="ECO:0008006" key="4">
    <source>
        <dbReference type="Google" id="ProtNLM"/>
    </source>
</evidence>
<dbReference type="Pfam" id="PF05145">
    <property type="entry name" value="AbrB"/>
    <property type="match status" value="1"/>
</dbReference>
<evidence type="ECO:0000256" key="1">
    <source>
        <dbReference type="SAM" id="Phobius"/>
    </source>
</evidence>
<dbReference type="AlphaFoldDB" id="A0A8A0RJ83"/>
<organism evidence="2 3">
    <name type="scientific">Koleobacter methoxysyntrophicus</name>
    <dbReference type="NCBI Taxonomy" id="2751313"/>
    <lineage>
        <taxon>Bacteria</taxon>
        <taxon>Bacillati</taxon>
        <taxon>Bacillota</taxon>
        <taxon>Clostridia</taxon>
        <taxon>Koleobacterales</taxon>
        <taxon>Koleobacteraceae</taxon>
        <taxon>Koleobacter</taxon>
    </lineage>
</organism>
<sequence length="163" mass="17284">MEKIIYTLSIASVGAFIGFKLKIPAGAMIGAMFAVGIANIFGFEGELPKNLKLVAQMAIGAILGLSITKSTIIGLKEVILPAFLLVGAMLVFGLVIGFFLTRFTNMDAITAFFSSSPGGLTEMTIIGADMGGDSAKIVTMQLLRLIGTVTFFPILIKILLKYQ</sequence>
<dbReference type="GO" id="GO:0016020">
    <property type="term" value="C:membrane"/>
    <property type="evidence" value="ECO:0007669"/>
    <property type="project" value="InterPro"/>
</dbReference>
<feature type="transmembrane region" description="Helical" evidence="1">
    <location>
        <begin position="142"/>
        <end position="160"/>
    </location>
</feature>
<dbReference type="GO" id="GO:0010468">
    <property type="term" value="P:regulation of gene expression"/>
    <property type="evidence" value="ECO:0007669"/>
    <property type="project" value="InterPro"/>
</dbReference>
<dbReference type="RefSeq" id="WP_206707956.1">
    <property type="nucleotide sequence ID" value="NZ_CP059066.1"/>
</dbReference>
<reference evidence="2" key="1">
    <citation type="submission" date="2020-07" db="EMBL/GenBank/DDBJ databases">
        <title>Koleobacter methoxysyntrophicus gen. nov., sp. nov., a novel anaerobic bacterium isolated from deep subsurface oil field and proposal of Koleobacterales ord. nov. in the phylum Firmicutes.</title>
        <authorList>
            <person name="Sakamoto S."/>
            <person name="Tamaki H."/>
        </authorList>
    </citation>
    <scope>NUCLEOTIDE SEQUENCE</scope>
    <source>
        <strain evidence="2">NRmbB1</strain>
    </source>
</reference>
<protein>
    <recommendedName>
        <fullName evidence="4">Ammonia monooxygenase</fullName>
    </recommendedName>
</protein>
<name>A0A8A0RJ83_9FIRM</name>
<feature type="transmembrane region" description="Helical" evidence="1">
    <location>
        <begin position="79"/>
        <end position="100"/>
    </location>
</feature>
<feature type="transmembrane region" description="Helical" evidence="1">
    <location>
        <begin position="53"/>
        <end position="72"/>
    </location>
</feature>
<evidence type="ECO:0000313" key="2">
    <source>
        <dbReference type="EMBL" id="QSQ07698.1"/>
    </source>
</evidence>
<dbReference type="KEGG" id="kme:H0A61_00014"/>
<dbReference type="InterPro" id="IPR017516">
    <property type="entry name" value="AbrB_dup"/>
</dbReference>
<proteinExistence type="predicted"/>
<dbReference type="EMBL" id="CP059066">
    <property type="protein sequence ID" value="QSQ07698.1"/>
    <property type="molecule type" value="Genomic_DNA"/>
</dbReference>
<dbReference type="NCBIfam" id="TIGR03082">
    <property type="entry name" value="Gneg_AbrB_dup"/>
    <property type="match status" value="1"/>
</dbReference>
<keyword evidence="1" id="KW-0472">Membrane</keyword>
<dbReference type="PANTHER" id="PTHR38457:SF1">
    <property type="entry name" value="REGULATOR ABRB-RELATED"/>
    <property type="match status" value="1"/>
</dbReference>
<dbReference type="PANTHER" id="PTHR38457">
    <property type="entry name" value="REGULATOR ABRB-RELATED"/>
    <property type="match status" value="1"/>
</dbReference>
<keyword evidence="1" id="KW-0812">Transmembrane</keyword>
<keyword evidence="3" id="KW-1185">Reference proteome</keyword>
<dbReference type="Proteomes" id="UP000662904">
    <property type="component" value="Chromosome"/>
</dbReference>
<accession>A0A8A0RJ83</accession>